<evidence type="ECO:0000259" key="2">
    <source>
        <dbReference type="Pfam" id="PF03478"/>
    </source>
</evidence>
<protein>
    <submittedName>
        <fullName evidence="3">Protein UNUSUAL FLORAL ORGANS</fullName>
    </submittedName>
</protein>
<reference evidence="3" key="1">
    <citation type="submission" date="2022-08" db="EMBL/GenBank/DDBJ databases">
        <authorList>
            <person name="Marques A."/>
        </authorList>
    </citation>
    <scope>NUCLEOTIDE SEQUENCE</scope>
    <source>
        <strain evidence="3">RhyPub2mFocal</strain>
        <tissue evidence="3">Leaves</tissue>
    </source>
</reference>
<dbReference type="InterPro" id="IPR050796">
    <property type="entry name" value="SCF_F-box_component"/>
</dbReference>
<dbReference type="SUPFAM" id="SSF81383">
    <property type="entry name" value="F-box domain"/>
    <property type="match status" value="1"/>
</dbReference>
<proteinExistence type="predicted"/>
<dbReference type="Pfam" id="PF03478">
    <property type="entry name" value="Beta-prop_KIB1-4"/>
    <property type="match status" value="1"/>
</dbReference>
<dbReference type="EMBL" id="JAMFTS010000002">
    <property type="protein sequence ID" value="KAJ4799100.1"/>
    <property type="molecule type" value="Genomic_DNA"/>
</dbReference>
<dbReference type="InterPro" id="IPR005174">
    <property type="entry name" value="KIB1-4_b-propeller"/>
</dbReference>
<dbReference type="InterPro" id="IPR011043">
    <property type="entry name" value="Gal_Oxase/kelch_b-propeller"/>
</dbReference>
<sequence length="407" mass="44738">MHRTMQTMREKNPDHLPSSSSTFPSDQHPHTPTQTLDTSIWCRLPPSLFDRILHFLPAPAFFRLQLLSCRIRALLFSPSFLHSHILLSPLRPSFAFFPNSNPSSLYLLDPTSLSWHHLPLAPLLPSHIPVAPAASSAGLLCFVSLTAGPKTLLLINPLSKLIANLPQNPTPRLSPAIGLSVGPSSLSVVIAGDNLISPFSVKNLSSEMFFADTTPTLSPWSLSSPLPRLCSIEPNRMVFSSGKFYCMSVSPYAVLVYDQASNSWSHIQPPMRRYLRSPSLVEFGEGVGLVAAVEKNRLNVPRSVRVWSLQPCGHSWVEISRMPVDVHARFYENCGGGESTGAFECVGHGGLIAFVAGTNSEVLLFDMPRREWRWAPSCRYPCEGGLKVFAYEPRIATPAIGLLTMAS</sequence>
<dbReference type="AlphaFoldDB" id="A0AAV8G064"/>
<name>A0AAV8G064_9POAL</name>
<dbReference type="InterPro" id="IPR036047">
    <property type="entry name" value="F-box-like_dom_sf"/>
</dbReference>
<dbReference type="Gene3D" id="2.120.10.80">
    <property type="entry name" value="Kelch-type beta propeller"/>
    <property type="match status" value="1"/>
</dbReference>
<keyword evidence="4" id="KW-1185">Reference proteome</keyword>
<gene>
    <name evidence="3" type="ORF">LUZ62_050346</name>
</gene>
<evidence type="ECO:0000256" key="1">
    <source>
        <dbReference type="SAM" id="MobiDB-lite"/>
    </source>
</evidence>
<dbReference type="PANTHER" id="PTHR31672">
    <property type="entry name" value="BNACNNG10540D PROTEIN"/>
    <property type="match status" value="1"/>
</dbReference>
<feature type="compositionally biased region" description="Polar residues" evidence="1">
    <location>
        <begin position="17"/>
        <end position="35"/>
    </location>
</feature>
<dbReference type="Proteomes" id="UP001140206">
    <property type="component" value="Chromosome 2"/>
</dbReference>
<dbReference type="SUPFAM" id="SSF50965">
    <property type="entry name" value="Galactose oxidase, central domain"/>
    <property type="match status" value="1"/>
</dbReference>
<organism evidence="3 4">
    <name type="scientific">Rhynchospora pubera</name>
    <dbReference type="NCBI Taxonomy" id="906938"/>
    <lineage>
        <taxon>Eukaryota</taxon>
        <taxon>Viridiplantae</taxon>
        <taxon>Streptophyta</taxon>
        <taxon>Embryophyta</taxon>
        <taxon>Tracheophyta</taxon>
        <taxon>Spermatophyta</taxon>
        <taxon>Magnoliopsida</taxon>
        <taxon>Liliopsida</taxon>
        <taxon>Poales</taxon>
        <taxon>Cyperaceae</taxon>
        <taxon>Cyperoideae</taxon>
        <taxon>Rhynchosporeae</taxon>
        <taxon>Rhynchospora</taxon>
    </lineage>
</organism>
<evidence type="ECO:0000313" key="4">
    <source>
        <dbReference type="Proteomes" id="UP001140206"/>
    </source>
</evidence>
<dbReference type="PANTHER" id="PTHR31672:SF12">
    <property type="entry name" value="F-BOX DOMAIN-CONTAINING PROTEIN"/>
    <property type="match status" value="1"/>
</dbReference>
<evidence type="ECO:0000313" key="3">
    <source>
        <dbReference type="EMBL" id="KAJ4799100.1"/>
    </source>
</evidence>
<comment type="caution">
    <text evidence="3">The sequence shown here is derived from an EMBL/GenBank/DDBJ whole genome shotgun (WGS) entry which is preliminary data.</text>
</comment>
<feature type="domain" description="KIB1-4 beta-propeller" evidence="2">
    <location>
        <begin position="134"/>
        <end position="322"/>
    </location>
</feature>
<dbReference type="InterPro" id="IPR015915">
    <property type="entry name" value="Kelch-typ_b-propeller"/>
</dbReference>
<accession>A0AAV8G064</accession>
<feature type="region of interest" description="Disordered" evidence="1">
    <location>
        <begin position="1"/>
        <end position="35"/>
    </location>
</feature>